<proteinExistence type="predicted"/>
<comment type="caution">
    <text evidence="1">The sequence shown here is derived from an EMBL/GenBank/DDBJ whole genome shotgun (WGS) entry which is preliminary data.</text>
</comment>
<dbReference type="Proteomes" id="UP001194468">
    <property type="component" value="Unassembled WGS sequence"/>
</dbReference>
<dbReference type="EMBL" id="WHUW01000014">
    <property type="protein sequence ID" value="KAF8439281.1"/>
    <property type="molecule type" value="Genomic_DNA"/>
</dbReference>
<reference evidence="1" key="1">
    <citation type="submission" date="2019-10" db="EMBL/GenBank/DDBJ databases">
        <authorList>
            <consortium name="DOE Joint Genome Institute"/>
            <person name="Kuo A."/>
            <person name="Miyauchi S."/>
            <person name="Kiss E."/>
            <person name="Drula E."/>
            <person name="Kohler A."/>
            <person name="Sanchez-Garcia M."/>
            <person name="Andreopoulos B."/>
            <person name="Barry K.W."/>
            <person name="Bonito G."/>
            <person name="Buee M."/>
            <person name="Carver A."/>
            <person name="Chen C."/>
            <person name="Cichocki N."/>
            <person name="Clum A."/>
            <person name="Culley D."/>
            <person name="Crous P.W."/>
            <person name="Fauchery L."/>
            <person name="Girlanda M."/>
            <person name="Hayes R."/>
            <person name="Keri Z."/>
            <person name="LaButti K."/>
            <person name="Lipzen A."/>
            <person name="Lombard V."/>
            <person name="Magnuson J."/>
            <person name="Maillard F."/>
            <person name="Morin E."/>
            <person name="Murat C."/>
            <person name="Nolan M."/>
            <person name="Ohm R."/>
            <person name="Pangilinan J."/>
            <person name="Pereira M."/>
            <person name="Perotto S."/>
            <person name="Peter M."/>
            <person name="Riley R."/>
            <person name="Sitrit Y."/>
            <person name="Stielow B."/>
            <person name="Szollosi G."/>
            <person name="Zifcakova L."/>
            <person name="Stursova M."/>
            <person name="Spatafora J.W."/>
            <person name="Tedersoo L."/>
            <person name="Vaario L.-M."/>
            <person name="Yamada A."/>
            <person name="Yan M."/>
            <person name="Wang P."/>
            <person name="Xu J."/>
            <person name="Bruns T."/>
            <person name="Baldrian P."/>
            <person name="Vilgalys R."/>
            <person name="Henrissat B."/>
            <person name="Grigoriev I.V."/>
            <person name="Hibbett D."/>
            <person name="Nagy L.G."/>
            <person name="Martin F.M."/>
        </authorList>
    </citation>
    <scope>NUCLEOTIDE SEQUENCE</scope>
    <source>
        <strain evidence="1">BED1</strain>
    </source>
</reference>
<accession>A0AAD4BSS2</accession>
<protein>
    <submittedName>
        <fullName evidence="1">Uncharacterized protein</fullName>
    </submittedName>
</protein>
<evidence type="ECO:0000313" key="1">
    <source>
        <dbReference type="EMBL" id="KAF8439281.1"/>
    </source>
</evidence>
<organism evidence="1 2">
    <name type="scientific">Boletus edulis BED1</name>
    <dbReference type="NCBI Taxonomy" id="1328754"/>
    <lineage>
        <taxon>Eukaryota</taxon>
        <taxon>Fungi</taxon>
        <taxon>Dikarya</taxon>
        <taxon>Basidiomycota</taxon>
        <taxon>Agaricomycotina</taxon>
        <taxon>Agaricomycetes</taxon>
        <taxon>Agaricomycetidae</taxon>
        <taxon>Boletales</taxon>
        <taxon>Boletineae</taxon>
        <taxon>Boletaceae</taxon>
        <taxon>Boletoideae</taxon>
        <taxon>Boletus</taxon>
    </lineage>
</organism>
<keyword evidence="2" id="KW-1185">Reference proteome</keyword>
<evidence type="ECO:0000313" key="2">
    <source>
        <dbReference type="Proteomes" id="UP001194468"/>
    </source>
</evidence>
<name>A0AAD4BSS2_BOLED</name>
<sequence>MVVCIPLRPKRLYYITRDPSMSPPRSICSSLRTRRTRLVPLPSWPLACSLPLAIPEPRRCRCSRNTRHSQQVSPRIDAMEGDPVENTVDERGIARNGVDDGPRQVLDRSQQLHLFAPILSFGERDNVDVRVRNSDAKMGTDFRGVRHGRCAAQVRVHNIGEVLLPVITVLVVL</sequence>
<gene>
    <name evidence="1" type="ORF">L210DRAFT_649072</name>
</gene>
<reference evidence="1" key="2">
    <citation type="journal article" date="2020" name="Nat. Commun.">
        <title>Large-scale genome sequencing of mycorrhizal fungi provides insights into the early evolution of symbiotic traits.</title>
        <authorList>
            <person name="Miyauchi S."/>
            <person name="Kiss E."/>
            <person name="Kuo A."/>
            <person name="Drula E."/>
            <person name="Kohler A."/>
            <person name="Sanchez-Garcia M."/>
            <person name="Morin E."/>
            <person name="Andreopoulos B."/>
            <person name="Barry K.W."/>
            <person name="Bonito G."/>
            <person name="Buee M."/>
            <person name="Carver A."/>
            <person name="Chen C."/>
            <person name="Cichocki N."/>
            <person name="Clum A."/>
            <person name="Culley D."/>
            <person name="Crous P.W."/>
            <person name="Fauchery L."/>
            <person name="Girlanda M."/>
            <person name="Hayes R.D."/>
            <person name="Keri Z."/>
            <person name="LaButti K."/>
            <person name="Lipzen A."/>
            <person name="Lombard V."/>
            <person name="Magnuson J."/>
            <person name="Maillard F."/>
            <person name="Murat C."/>
            <person name="Nolan M."/>
            <person name="Ohm R.A."/>
            <person name="Pangilinan J."/>
            <person name="Pereira M.F."/>
            <person name="Perotto S."/>
            <person name="Peter M."/>
            <person name="Pfister S."/>
            <person name="Riley R."/>
            <person name="Sitrit Y."/>
            <person name="Stielow J.B."/>
            <person name="Szollosi G."/>
            <person name="Zifcakova L."/>
            <person name="Stursova M."/>
            <person name="Spatafora J.W."/>
            <person name="Tedersoo L."/>
            <person name="Vaario L.M."/>
            <person name="Yamada A."/>
            <person name="Yan M."/>
            <person name="Wang P."/>
            <person name="Xu J."/>
            <person name="Bruns T."/>
            <person name="Baldrian P."/>
            <person name="Vilgalys R."/>
            <person name="Dunand C."/>
            <person name="Henrissat B."/>
            <person name="Grigoriev I.V."/>
            <person name="Hibbett D."/>
            <person name="Nagy L.G."/>
            <person name="Martin F.M."/>
        </authorList>
    </citation>
    <scope>NUCLEOTIDE SEQUENCE</scope>
    <source>
        <strain evidence="1">BED1</strain>
    </source>
</reference>
<dbReference type="AlphaFoldDB" id="A0AAD4BSS2"/>